<protein>
    <submittedName>
        <fullName evidence="5">General stress protein 69</fullName>
        <ecNumber evidence="5">1.1.1.-</ecNumber>
    </submittedName>
</protein>
<keyword evidence="6" id="KW-1185">Reference proteome</keyword>
<dbReference type="Gene3D" id="3.20.20.100">
    <property type="entry name" value="NADP-dependent oxidoreductase domain"/>
    <property type="match status" value="1"/>
</dbReference>
<feature type="domain" description="4Fe-4S ferredoxin-type" evidence="4">
    <location>
        <begin position="340"/>
        <end position="369"/>
    </location>
</feature>
<dbReference type="SUPFAM" id="SSF51430">
    <property type="entry name" value="NAD(P)-linked oxidoreductase"/>
    <property type="match status" value="1"/>
</dbReference>
<evidence type="ECO:0000256" key="3">
    <source>
        <dbReference type="ARBA" id="ARBA00023014"/>
    </source>
</evidence>
<evidence type="ECO:0000313" key="6">
    <source>
        <dbReference type="Proteomes" id="UP000036356"/>
    </source>
</evidence>
<evidence type="ECO:0000313" key="5">
    <source>
        <dbReference type="EMBL" id="KLU65605.1"/>
    </source>
</evidence>
<dbReference type="InterPro" id="IPR017896">
    <property type="entry name" value="4Fe4S_Fe-S-bd"/>
</dbReference>
<gene>
    <name evidence="5" type="primary">yhdN</name>
    <name evidence="5" type="ORF">DEAC_c22350</name>
</gene>
<dbReference type="InterPro" id="IPR009051">
    <property type="entry name" value="Helical_ferredxn"/>
</dbReference>
<evidence type="ECO:0000259" key="4">
    <source>
        <dbReference type="PROSITE" id="PS51379"/>
    </source>
</evidence>
<keyword evidence="5" id="KW-0560">Oxidoreductase</keyword>
<keyword evidence="1" id="KW-0479">Metal-binding</keyword>
<organism evidence="5 6">
    <name type="scientific">Desulfosporosinus acididurans</name>
    <dbReference type="NCBI Taxonomy" id="476652"/>
    <lineage>
        <taxon>Bacteria</taxon>
        <taxon>Bacillati</taxon>
        <taxon>Bacillota</taxon>
        <taxon>Clostridia</taxon>
        <taxon>Eubacteriales</taxon>
        <taxon>Desulfitobacteriaceae</taxon>
        <taxon>Desulfosporosinus</taxon>
    </lineage>
</organism>
<dbReference type="InterPro" id="IPR036812">
    <property type="entry name" value="NAD(P)_OxRdtase_dom_sf"/>
</dbReference>
<comment type="caution">
    <text evidence="5">The sequence shown here is derived from an EMBL/GenBank/DDBJ whole genome shotgun (WGS) entry which is preliminary data.</text>
</comment>
<dbReference type="EMBL" id="LDZY01000007">
    <property type="protein sequence ID" value="KLU65605.1"/>
    <property type="molecule type" value="Genomic_DNA"/>
</dbReference>
<evidence type="ECO:0000256" key="2">
    <source>
        <dbReference type="ARBA" id="ARBA00023004"/>
    </source>
</evidence>
<accession>A0A0J1FQ38</accession>
<dbReference type="CDD" id="cd19096">
    <property type="entry name" value="AKR_Fe-S_oxidoreductase"/>
    <property type="match status" value="1"/>
</dbReference>
<dbReference type="Gene3D" id="1.10.1060.10">
    <property type="entry name" value="Alpha-helical ferredoxin"/>
    <property type="match status" value="1"/>
</dbReference>
<evidence type="ECO:0000256" key="1">
    <source>
        <dbReference type="ARBA" id="ARBA00022723"/>
    </source>
</evidence>
<dbReference type="PROSITE" id="PS00198">
    <property type="entry name" value="4FE4S_FER_1"/>
    <property type="match status" value="1"/>
</dbReference>
<dbReference type="Proteomes" id="UP000036356">
    <property type="component" value="Unassembled WGS sequence"/>
</dbReference>
<keyword evidence="2" id="KW-0408">Iron</keyword>
<dbReference type="PATRIC" id="fig|476652.3.peg.2316"/>
<dbReference type="SUPFAM" id="SSF54862">
    <property type="entry name" value="4Fe-4S ferredoxins"/>
    <property type="match status" value="1"/>
</dbReference>
<dbReference type="GO" id="GO:0046872">
    <property type="term" value="F:metal ion binding"/>
    <property type="evidence" value="ECO:0007669"/>
    <property type="project" value="UniProtKB-KW"/>
</dbReference>
<sequence>MKYRKFGSLDYQASILGFGCMRLPVLNGDPGKINEPEAISLIRYAIDNGVNYIDTAYPYHQGQSEVLVGKALQNGYREKVKLATKLPLFRCQSREDFDLILNEQLKKLQTDHIDFYLLHGLNKATWEKAKSFDFADFLKKALADGRIKHVGFSFHDKFPVFQEIVDAYPWTFCQIQYNYMDTEFQAGNKGLKYAAEKGLAVIVMEPLKGGKLVKNPPSSILNIWDKAEVKRSPAEWALRWVWNHPEVTILLSGMSTKEQVDENLRLAGNSEADSLTDKEHKLIDEVRKQYLSLNKVDCTACGYCQPCPSGVNIPNNFALYNDAHIYDDFSSSRFAYNTFFTPESKASACIECGACEEACPQQLPIREHLKEVQKAFEPNPS</sequence>
<dbReference type="InterPro" id="IPR053135">
    <property type="entry name" value="AKR2_Oxidoreductase"/>
</dbReference>
<dbReference type="GO" id="GO:0051536">
    <property type="term" value="F:iron-sulfur cluster binding"/>
    <property type="evidence" value="ECO:0007669"/>
    <property type="project" value="UniProtKB-KW"/>
</dbReference>
<dbReference type="EC" id="1.1.1.-" evidence="5"/>
<dbReference type="InterPro" id="IPR023210">
    <property type="entry name" value="NADP_OxRdtase_dom"/>
</dbReference>
<keyword evidence="3" id="KW-0411">Iron-sulfur</keyword>
<name>A0A0J1FQ38_9FIRM</name>
<dbReference type="PANTHER" id="PTHR43312:SF2">
    <property type="entry name" value="OXIDOREDUCTASE"/>
    <property type="match status" value="1"/>
</dbReference>
<dbReference type="InterPro" id="IPR017900">
    <property type="entry name" value="4Fe4S_Fe_S_CS"/>
</dbReference>
<dbReference type="AlphaFoldDB" id="A0A0J1FQ38"/>
<reference evidence="5 6" key="1">
    <citation type="submission" date="2015-06" db="EMBL/GenBank/DDBJ databases">
        <title>Draft genome of the moderately acidophilic sulfate reducer Candidatus Desulfosporosinus acididurans strain M1.</title>
        <authorList>
            <person name="Poehlein A."/>
            <person name="Petzsch P."/>
            <person name="Johnson B.D."/>
            <person name="Schloemann M."/>
            <person name="Daniel R."/>
            <person name="Muehling M."/>
        </authorList>
    </citation>
    <scope>NUCLEOTIDE SEQUENCE [LARGE SCALE GENOMIC DNA]</scope>
    <source>
        <strain evidence="5 6">M1</strain>
    </source>
</reference>
<dbReference type="RefSeq" id="WP_047810110.1">
    <property type="nucleotide sequence ID" value="NZ_LDZY01000007.1"/>
</dbReference>
<dbReference type="PROSITE" id="PS51379">
    <property type="entry name" value="4FE4S_FER_2"/>
    <property type="match status" value="1"/>
</dbReference>
<dbReference type="GO" id="GO:0016491">
    <property type="term" value="F:oxidoreductase activity"/>
    <property type="evidence" value="ECO:0007669"/>
    <property type="project" value="UniProtKB-KW"/>
</dbReference>
<dbReference type="Pfam" id="PF00248">
    <property type="entry name" value="Aldo_ket_red"/>
    <property type="match status" value="1"/>
</dbReference>
<dbReference type="Pfam" id="PF13187">
    <property type="entry name" value="Fer4_9"/>
    <property type="match status" value="1"/>
</dbReference>
<dbReference type="PANTHER" id="PTHR43312">
    <property type="entry name" value="D-THREO-ALDOSE 1-DEHYDROGENASE"/>
    <property type="match status" value="1"/>
</dbReference>
<proteinExistence type="predicted"/>
<dbReference type="STRING" id="476652.DEAC_c22350"/>